<comment type="caution">
    <text evidence="1">The sequence shown here is derived from an EMBL/GenBank/DDBJ whole genome shotgun (WGS) entry which is preliminary data.</text>
</comment>
<keyword evidence="2" id="KW-1185">Reference proteome</keyword>
<name>A0ABR0NR12_GOSAR</name>
<gene>
    <name evidence="1" type="ORF">PVK06_031438</name>
</gene>
<dbReference type="Proteomes" id="UP001358586">
    <property type="component" value="Chromosome 9"/>
</dbReference>
<evidence type="ECO:0000313" key="1">
    <source>
        <dbReference type="EMBL" id="KAK5803789.1"/>
    </source>
</evidence>
<sequence length="68" mass="7429">MLHEGKHVAANLEVADSDEEQAQELDVGARTELVTTALVIVGQSSAFEIRFIEHLDVRLLNMTGPSLI</sequence>
<accession>A0ABR0NR12</accession>
<protein>
    <submittedName>
        <fullName evidence="1">Uncharacterized protein</fullName>
    </submittedName>
</protein>
<organism evidence="1 2">
    <name type="scientific">Gossypium arboreum</name>
    <name type="common">Tree cotton</name>
    <name type="synonym">Gossypium nanking</name>
    <dbReference type="NCBI Taxonomy" id="29729"/>
    <lineage>
        <taxon>Eukaryota</taxon>
        <taxon>Viridiplantae</taxon>
        <taxon>Streptophyta</taxon>
        <taxon>Embryophyta</taxon>
        <taxon>Tracheophyta</taxon>
        <taxon>Spermatophyta</taxon>
        <taxon>Magnoliopsida</taxon>
        <taxon>eudicotyledons</taxon>
        <taxon>Gunneridae</taxon>
        <taxon>Pentapetalae</taxon>
        <taxon>rosids</taxon>
        <taxon>malvids</taxon>
        <taxon>Malvales</taxon>
        <taxon>Malvaceae</taxon>
        <taxon>Malvoideae</taxon>
        <taxon>Gossypium</taxon>
    </lineage>
</organism>
<dbReference type="EMBL" id="JARKNE010000009">
    <property type="protein sequence ID" value="KAK5803789.1"/>
    <property type="molecule type" value="Genomic_DNA"/>
</dbReference>
<evidence type="ECO:0000313" key="2">
    <source>
        <dbReference type="Proteomes" id="UP001358586"/>
    </source>
</evidence>
<reference evidence="1 2" key="1">
    <citation type="submission" date="2023-03" db="EMBL/GenBank/DDBJ databases">
        <title>WGS of Gossypium arboreum.</title>
        <authorList>
            <person name="Yu D."/>
        </authorList>
    </citation>
    <scope>NUCLEOTIDE SEQUENCE [LARGE SCALE GENOMIC DNA]</scope>
    <source>
        <tissue evidence="1">Leaf</tissue>
    </source>
</reference>
<proteinExistence type="predicted"/>